<name>A0A392RFG8_9FABA</name>
<dbReference type="AlphaFoldDB" id="A0A392RFG8"/>
<evidence type="ECO:0000256" key="1">
    <source>
        <dbReference type="SAM" id="MobiDB-lite"/>
    </source>
</evidence>
<evidence type="ECO:0000313" key="2">
    <source>
        <dbReference type="EMBL" id="MCI34576.1"/>
    </source>
</evidence>
<dbReference type="Proteomes" id="UP000265520">
    <property type="component" value="Unassembled WGS sequence"/>
</dbReference>
<feature type="non-terminal residue" evidence="2">
    <location>
        <position position="1"/>
    </location>
</feature>
<organism evidence="2 3">
    <name type="scientific">Trifolium medium</name>
    <dbReference type="NCBI Taxonomy" id="97028"/>
    <lineage>
        <taxon>Eukaryota</taxon>
        <taxon>Viridiplantae</taxon>
        <taxon>Streptophyta</taxon>
        <taxon>Embryophyta</taxon>
        <taxon>Tracheophyta</taxon>
        <taxon>Spermatophyta</taxon>
        <taxon>Magnoliopsida</taxon>
        <taxon>eudicotyledons</taxon>
        <taxon>Gunneridae</taxon>
        <taxon>Pentapetalae</taxon>
        <taxon>rosids</taxon>
        <taxon>fabids</taxon>
        <taxon>Fabales</taxon>
        <taxon>Fabaceae</taxon>
        <taxon>Papilionoideae</taxon>
        <taxon>50 kb inversion clade</taxon>
        <taxon>NPAAA clade</taxon>
        <taxon>Hologalegina</taxon>
        <taxon>IRL clade</taxon>
        <taxon>Trifolieae</taxon>
        <taxon>Trifolium</taxon>
    </lineage>
</organism>
<feature type="compositionally biased region" description="Low complexity" evidence="1">
    <location>
        <begin position="1"/>
        <end position="10"/>
    </location>
</feature>
<reference evidence="2 3" key="1">
    <citation type="journal article" date="2018" name="Front. Plant Sci.">
        <title>Red Clover (Trifolium pratense) and Zigzag Clover (T. medium) - A Picture of Genomic Similarities and Differences.</title>
        <authorList>
            <person name="Dluhosova J."/>
            <person name="Istvanek J."/>
            <person name="Nedelnik J."/>
            <person name="Repkova J."/>
        </authorList>
    </citation>
    <scope>NUCLEOTIDE SEQUENCE [LARGE SCALE GENOMIC DNA]</scope>
    <source>
        <strain evidence="3">cv. 10/8</strain>
        <tissue evidence="2">Leaf</tissue>
    </source>
</reference>
<dbReference type="EMBL" id="LXQA010215055">
    <property type="protein sequence ID" value="MCI34576.1"/>
    <property type="molecule type" value="Genomic_DNA"/>
</dbReference>
<sequence>GILDSVCGTGSDDGDGVGGESSMAFGTDIGTCTLEGRG</sequence>
<protein>
    <submittedName>
        <fullName evidence="2">Uncharacterized protein</fullName>
    </submittedName>
</protein>
<proteinExistence type="predicted"/>
<feature type="region of interest" description="Disordered" evidence="1">
    <location>
        <begin position="1"/>
        <end position="38"/>
    </location>
</feature>
<keyword evidence="3" id="KW-1185">Reference proteome</keyword>
<accession>A0A392RFG8</accession>
<comment type="caution">
    <text evidence="2">The sequence shown here is derived from an EMBL/GenBank/DDBJ whole genome shotgun (WGS) entry which is preliminary data.</text>
</comment>
<evidence type="ECO:0000313" key="3">
    <source>
        <dbReference type="Proteomes" id="UP000265520"/>
    </source>
</evidence>